<reference evidence="9 10" key="1">
    <citation type="journal article" date="2019" name="Nat. Med.">
        <title>A library of human gut bacterial isolates paired with longitudinal multiomics data enables mechanistic microbiome research.</title>
        <authorList>
            <person name="Poyet M."/>
            <person name="Groussin M."/>
            <person name="Gibbons S.M."/>
            <person name="Avila-Pacheco J."/>
            <person name="Jiang X."/>
            <person name="Kearney S.M."/>
            <person name="Perrotta A.R."/>
            <person name="Berdy B."/>
            <person name="Zhao S."/>
            <person name="Lieberman T.D."/>
            <person name="Swanson P.K."/>
            <person name="Smith M."/>
            <person name="Roesemann S."/>
            <person name="Alexander J.E."/>
            <person name="Rich S.A."/>
            <person name="Livny J."/>
            <person name="Vlamakis H."/>
            <person name="Clish C."/>
            <person name="Bullock K."/>
            <person name="Deik A."/>
            <person name="Scott J."/>
            <person name="Pierce K.A."/>
            <person name="Xavier R.J."/>
            <person name="Alm E.J."/>
        </authorList>
    </citation>
    <scope>NUCLEOTIDE SEQUENCE [LARGE SCALE GENOMIC DNA]</scope>
    <source>
        <strain evidence="9 10">BIOML-A10</strain>
    </source>
</reference>
<comment type="similarity">
    <text evidence="2">Belongs to the SusD family.</text>
</comment>
<dbReference type="PROSITE" id="PS51257">
    <property type="entry name" value="PROKAR_LIPOPROTEIN"/>
    <property type="match status" value="1"/>
</dbReference>
<feature type="chain" id="PRO_5029766074" evidence="6">
    <location>
        <begin position="22"/>
        <end position="448"/>
    </location>
</feature>
<feature type="signal peptide" evidence="6">
    <location>
        <begin position="1"/>
        <end position="21"/>
    </location>
</feature>
<gene>
    <name evidence="9" type="ORF">F3F73_10580</name>
</gene>
<dbReference type="RefSeq" id="WP_007480694.1">
    <property type="nucleotide sequence ID" value="NZ_JADNPJ010000005.1"/>
</dbReference>
<evidence type="ECO:0000256" key="5">
    <source>
        <dbReference type="ARBA" id="ARBA00023237"/>
    </source>
</evidence>
<dbReference type="Gene3D" id="1.25.40.390">
    <property type="match status" value="1"/>
</dbReference>
<evidence type="ECO:0000256" key="4">
    <source>
        <dbReference type="ARBA" id="ARBA00023136"/>
    </source>
</evidence>
<feature type="domain" description="RagB/SusD" evidence="7">
    <location>
        <begin position="311"/>
        <end position="422"/>
    </location>
</feature>
<dbReference type="Proteomes" id="UP000422221">
    <property type="component" value="Unassembled WGS sequence"/>
</dbReference>
<evidence type="ECO:0000256" key="1">
    <source>
        <dbReference type="ARBA" id="ARBA00004442"/>
    </source>
</evidence>
<dbReference type="Pfam" id="PF14322">
    <property type="entry name" value="SusD-like_3"/>
    <property type="match status" value="1"/>
</dbReference>
<dbReference type="InterPro" id="IPR012944">
    <property type="entry name" value="SusD_RagB_dom"/>
</dbReference>
<comment type="subcellular location">
    <subcellularLocation>
        <location evidence="1">Cell outer membrane</location>
    </subcellularLocation>
</comment>
<dbReference type="Pfam" id="PF07980">
    <property type="entry name" value="SusD_RagB"/>
    <property type="match status" value="1"/>
</dbReference>
<dbReference type="SUPFAM" id="SSF48452">
    <property type="entry name" value="TPR-like"/>
    <property type="match status" value="1"/>
</dbReference>
<dbReference type="InterPro" id="IPR011990">
    <property type="entry name" value="TPR-like_helical_dom_sf"/>
</dbReference>
<accession>A0A7J4XJ52</accession>
<dbReference type="GO" id="GO:0009279">
    <property type="term" value="C:cell outer membrane"/>
    <property type="evidence" value="ECO:0007669"/>
    <property type="project" value="UniProtKB-SubCell"/>
</dbReference>
<comment type="caution">
    <text evidence="9">The sequence shown here is derived from an EMBL/GenBank/DDBJ whole genome shotgun (WGS) entry which is preliminary data.</text>
</comment>
<keyword evidence="4" id="KW-0472">Membrane</keyword>
<evidence type="ECO:0000256" key="2">
    <source>
        <dbReference type="ARBA" id="ARBA00006275"/>
    </source>
</evidence>
<sequence>MKILKNIKLLCALLCIAALYSCDKYLDIQPVGKVIPRTAAEFRALLTQAYSYVPSDRGLATFRSDEMTMDGTLAAEDLNSYKDIWIWNDVSPSENTTAFSWRSFYHTSFIANYVIESKEMIEEGTVDEVNQMVGESYMLRAYMHFLLVNLFGEAYTNCDPATTKAIPLKLNSDTEVTLSRNTVAEVYNSILSDLAEAEKYLNVDQWDLGYNYRFNTLCVNAFRSRVYLYMGEWAKSLEASQAVLQVNDQLVDMSSSTVLPNEYNSPENILALEQVMTAQYVRAAKVNTTLWKMYTSSDLRRSKYFNQVTVSNILVAKGGSNQYSCSFRVGEIYLNAAEAALMTGESAMPAARTYLLTLIKQRYKAAAYTEKETAINAMGRDELLQEIYDERTRELAFEGHRWFDLRRTTRPRLEKTYSGTTYVLEENDSRYTIRIPSEAIEANPGLAN</sequence>
<evidence type="ECO:0000256" key="6">
    <source>
        <dbReference type="SAM" id="SignalP"/>
    </source>
</evidence>
<evidence type="ECO:0000259" key="7">
    <source>
        <dbReference type="Pfam" id="PF07980"/>
    </source>
</evidence>
<keyword evidence="3 6" id="KW-0732">Signal</keyword>
<proteinExistence type="inferred from homology"/>
<organism evidence="9 10">
    <name type="scientific">Bacteroides salyersiae</name>
    <dbReference type="NCBI Taxonomy" id="291644"/>
    <lineage>
        <taxon>Bacteria</taxon>
        <taxon>Pseudomonadati</taxon>
        <taxon>Bacteroidota</taxon>
        <taxon>Bacteroidia</taxon>
        <taxon>Bacteroidales</taxon>
        <taxon>Bacteroidaceae</taxon>
        <taxon>Bacteroides</taxon>
    </lineage>
</organism>
<protein>
    <submittedName>
        <fullName evidence="9">RagB/SusD family nutrient uptake outer membrane protein</fullName>
    </submittedName>
</protein>
<evidence type="ECO:0000313" key="9">
    <source>
        <dbReference type="EMBL" id="KAA3765467.1"/>
    </source>
</evidence>
<name>A0A7J4XJ52_9BACE</name>
<dbReference type="InterPro" id="IPR033985">
    <property type="entry name" value="SusD-like_N"/>
</dbReference>
<dbReference type="EMBL" id="VWMK01000009">
    <property type="protein sequence ID" value="KAA3765467.1"/>
    <property type="molecule type" value="Genomic_DNA"/>
</dbReference>
<evidence type="ECO:0000313" key="10">
    <source>
        <dbReference type="Proteomes" id="UP000422221"/>
    </source>
</evidence>
<evidence type="ECO:0000256" key="3">
    <source>
        <dbReference type="ARBA" id="ARBA00022729"/>
    </source>
</evidence>
<dbReference type="AlphaFoldDB" id="A0A7J4XJ52"/>
<keyword evidence="5" id="KW-0998">Cell outer membrane</keyword>
<feature type="domain" description="SusD-like N-terminal" evidence="8">
    <location>
        <begin position="24"/>
        <end position="228"/>
    </location>
</feature>
<evidence type="ECO:0000259" key="8">
    <source>
        <dbReference type="Pfam" id="PF14322"/>
    </source>
</evidence>